<evidence type="ECO:0008006" key="6">
    <source>
        <dbReference type="Google" id="ProtNLM"/>
    </source>
</evidence>
<feature type="region of interest" description="Disordered" evidence="1">
    <location>
        <begin position="1"/>
        <end position="28"/>
    </location>
</feature>
<evidence type="ECO:0000313" key="4">
    <source>
        <dbReference type="EMBL" id="RPB24147.1"/>
    </source>
</evidence>
<dbReference type="Proteomes" id="UP000267821">
    <property type="component" value="Unassembled WGS sequence"/>
</dbReference>
<gene>
    <name evidence="4" type="ORF">L211DRAFT_785682</name>
</gene>
<evidence type="ECO:0000313" key="5">
    <source>
        <dbReference type="Proteomes" id="UP000267821"/>
    </source>
</evidence>
<dbReference type="InParanoid" id="A0A3N4LMJ3"/>
<feature type="compositionally biased region" description="Basic and acidic residues" evidence="1">
    <location>
        <begin position="17"/>
        <end position="28"/>
    </location>
</feature>
<feature type="domain" description="AAA protein C-terminal winged helix" evidence="3">
    <location>
        <begin position="372"/>
        <end position="491"/>
    </location>
</feature>
<proteinExistence type="predicted"/>
<sequence>MGPATQSFGCGEGGGKGGEKGGKTGPKKEDWKQTAFKMFEVSATTAASIIVLGLAGYGYHRYYKHLVLSKIKVAFEPGDPVLELEAAGHDVPTENDHWYIQALRHGDYTLYGRLKLMLVLRSRILRDEQKLIDAIIRGELVGHYYLLIGEKGTGKTSMILDAMKKTNGDNCSMLEAHADAEIFRSRLGKAIDFEYHEDYIGSLFSIRGPRETTPILDIERAFNKLEKVALEKKVKSRKPLILVINSMHLLRDDDEGRDMLELLQQRAEAWAATGLITMIFNSDDYWVYERLKQYAARMEVISIRDLEKKDAVSALQKYRQRYRHENIDETLAKKIYDKVGGRLAFLNRVAKSKNMLKMCDEIIKQEKTWLLNQCGLLGSSMDDDVMNQQKYASSAMVLVKKLVEMEDEQETKYDPEKGHILPELELYKARQVMTRAEFIQQYDHINIFTIDSSSNVRADSVPMQNAFREVAKEEGFDQYLEETLERIAAIESLGRTREITIKDLWHGGKYNMTIKDKKGNVQQVVSWNVEEGRRGGGGDE</sequence>
<dbReference type="Pfam" id="PF24913">
    <property type="entry name" value="WHD_AAA_fung"/>
    <property type="match status" value="1"/>
</dbReference>
<dbReference type="Pfam" id="PF13191">
    <property type="entry name" value="AAA_16"/>
    <property type="match status" value="1"/>
</dbReference>
<feature type="domain" description="Orc1-like AAA ATPase" evidence="2">
    <location>
        <begin position="121"/>
        <end position="269"/>
    </location>
</feature>
<dbReference type="SUPFAM" id="SSF52540">
    <property type="entry name" value="P-loop containing nucleoside triphosphate hydrolases"/>
    <property type="match status" value="1"/>
</dbReference>
<dbReference type="EMBL" id="ML121543">
    <property type="protein sequence ID" value="RPB24147.1"/>
    <property type="molecule type" value="Genomic_DNA"/>
</dbReference>
<name>A0A3N4LMJ3_9PEZI</name>
<dbReference type="InterPro" id="IPR041664">
    <property type="entry name" value="AAA_16"/>
</dbReference>
<dbReference type="InterPro" id="IPR027417">
    <property type="entry name" value="P-loop_NTPase"/>
</dbReference>
<dbReference type="PANTHER" id="PTHR36168">
    <property type="entry name" value="CHROMOSOME 1, WHOLE GENOME SHOTGUN SEQUENCE"/>
    <property type="match status" value="1"/>
</dbReference>
<dbReference type="AlphaFoldDB" id="A0A3N4LMJ3"/>
<reference evidence="4 5" key="1">
    <citation type="journal article" date="2018" name="Nat. Ecol. Evol.">
        <title>Pezizomycetes genomes reveal the molecular basis of ectomycorrhizal truffle lifestyle.</title>
        <authorList>
            <person name="Murat C."/>
            <person name="Payen T."/>
            <person name="Noel B."/>
            <person name="Kuo A."/>
            <person name="Morin E."/>
            <person name="Chen J."/>
            <person name="Kohler A."/>
            <person name="Krizsan K."/>
            <person name="Balestrini R."/>
            <person name="Da Silva C."/>
            <person name="Montanini B."/>
            <person name="Hainaut M."/>
            <person name="Levati E."/>
            <person name="Barry K.W."/>
            <person name="Belfiori B."/>
            <person name="Cichocki N."/>
            <person name="Clum A."/>
            <person name="Dockter R.B."/>
            <person name="Fauchery L."/>
            <person name="Guy J."/>
            <person name="Iotti M."/>
            <person name="Le Tacon F."/>
            <person name="Lindquist E.A."/>
            <person name="Lipzen A."/>
            <person name="Malagnac F."/>
            <person name="Mello A."/>
            <person name="Molinier V."/>
            <person name="Miyauchi S."/>
            <person name="Poulain J."/>
            <person name="Riccioni C."/>
            <person name="Rubini A."/>
            <person name="Sitrit Y."/>
            <person name="Splivallo R."/>
            <person name="Traeger S."/>
            <person name="Wang M."/>
            <person name="Zifcakova L."/>
            <person name="Wipf D."/>
            <person name="Zambonelli A."/>
            <person name="Paolocci F."/>
            <person name="Nowrousian M."/>
            <person name="Ottonello S."/>
            <person name="Baldrian P."/>
            <person name="Spatafora J.W."/>
            <person name="Henrissat B."/>
            <person name="Nagy L.G."/>
            <person name="Aury J.M."/>
            <person name="Wincker P."/>
            <person name="Grigoriev I.V."/>
            <person name="Bonfante P."/>
            <person name="Martin F.M."/>
        </authorList>
    </citation>
    <scope>NUCLEOTIDE SEQUENCE [LARGE SCALE GENOMIC DNA]</scope>
    <source>
        <strain evidence="4 5">ATCC MYA-4762</strain>
    </source>
</reference>
<dbReference type="InterPro" id="IPR056808">
    <property type="entry name" value="HTH_AAA"/>
</dbReference>
<evidence type="ECO:0000259" key="3">
    <source>
        <dbReference type="Pfam" id="PF24913"/>
    </source>
</evidence>
<dbReference type="PANTHER" id="PTHR36168:SF1">
    <property type="entry name" value="ORC1-LIKE AAA ATPASE DOMAIN-CONTAINING PROTEIN"/>
    <property type="match status" value="1"/>
</dbReference>
<keyword evidence="5" id="KW-1185">Reference proteome</keyword>
<dbReference type="Gene3D" id="3.40.50.300">
    <property type="entry name" value="P-loop containing nucleotide triphosphate hydrolases"/>
    <property type="match status" value="1"/>
</dbReference>
<dbReference type="OrthoDB" id="511599at2759"/>
<organism evidence="4 5">
    <name type="scientific">Terfezia boudieri ATCC MYA-4762</name>
    <dbReference type="NCBI Taxonomy" id="1051890"/>
    <lineage>
        <taxon>Eukaryota</taxon>
        <taxon>Fungi</taxon>
        <taxon>Dikarya</taxon>
        <taxon>Ascomycota</taxon>
        <taxon>Pezizomycotina</taxon>
        <taxon>Pezizomycetes</taxon>
        <taxon>Pezizales</taxon>
        <taxon>Pezizaceae</taxon>
        <taxon>Terfezia</taxon>
    </lineage>
</organism>
<evidence type="ECO:0000256" key="1">
    <source>
        <dbReference type="SAM" id="MobiDB-lite"/>
    </source>
</evidence>
<dbReference type="STRING" id="1051890.A0A3N4LMJ3"/>
<protein>
    <recommendedName>
        <fullName evidence="6">Orc1-like AAA ATPase domain-containing protein</fullName>
    </recommendedName>
</protein>
<evidence type="ECO:0000259" key="2">
    <source>
        <dbReference type="Pfam" id="PF13191"/>
    </source>
</evidence>
<accession>A0A3N4LMJ3</accession>